<keyword evidence="3" id="KW-1185">Reference proteome</keyword>
<evidence type="ECO:0000256" key="1">
    <source>
        <dbReference type="SAM" id="MobiDB-lite"/>
    </source>
</evidence>
<name>A0ABQ0CM60_9HYPO</name>
<feature type="region of interest" description="Disordered" evidence="1">
    <location>
        <begin position="741"/>
        <end position="772"/>
    </location>
</feature>
<feature type="compositionally biased region" description="Polar residues" evidence="1">
    <location>
        <begin position="400"/>
        <end position="419"/>
    </location>
</feature>
<feature type="compositionally biased region" description="Basic and acidic residues" evidence="1">
    <location>
        <begin position="354"/>
        <end position="374"/>
    </location>
</feature>
<reference evidence="3" key="1">
    <citation type="submission" date="2024-06" db="EMBL/GenBank/DDBJ databases">
        <title>Draft Genome Sequences of Epichloe bromicola Strains Isolated from Elymus ciliaris.</title>
        <authorList>
            <consortium name="Epichloe bromicola genome sequencing consortium"/>
            <person name="Miura A."/>
            <person name="Imano S."/>
            <person name="Ashida A."/>
            <person name="Sato I."/>
            <person name="Chiba S."/>
            <person name="Tanaka A."/>
            <person name="Camagna M."/>
            <person name="Takemoto D."/>
        </authorList>
    </citation>
    <scope>NUCLEOTIDE SEQUENCE [LARGE SCALE GENOMIC DNA]</scope>
    <source>
        <strain evidence="3">DP</strain>
    </source>
</reference>
<feature type="compositionally biased region" description="Polar residues" evidence="1">
    <location>
        <begin position="1068"/>
        <end position="1078"/>
    </location>
</feature>
<feature type="compositionally biased region" description="Polar residues" evidence="1">
    <location>
        <begin position="854"/>
        <end position="869"/>
    </location>
</feature>
<feature type="compositionally biased region" description="Polar residues" evidence="1">
    <location>
        <begin position="606"/>
        <end position="624"/>
    </location>
</feature>
<evidence type="ECO:0000313" key="3">
    <source>
        <dbReference type="Proteomes" id="UP001562357"/>
    </source>
</evidence>
<organism evidence="2 3">
    <name type="scientific">Epichloe bromicola</name>
    <dbReference type="NCBI Taxonomy" id="79588"/>
    <lineage>
        <taxon>Eukaryota</taxon>
        <taxon>Fungi</taxon>
        <taxon>Dikarya</taxon>
        <taxon>Ascomycota</taxon>
        <taxon>Pezizomycotina</taxon>
        <taxon>Sordariomycetes</taxon>
        <taxon>Hypocreomycetidae</taxon>
        <taxon>Hypocreales</taxon>
        <taxon>Clavicipitaceae</taxon>
        <taxon>Epichloe</taxon>
    </lineage>
</organism>
<feature type="compositionally biased region" description="Pro residues" evidence="1">
    <location>
        <begin position="1169"/>
        <end position="1179"/>
    </location>
</feature>
<feature type="compositionally biased region" description="Polar residues" evidence="1">
    <location>
        <begin position="1276"/>
        <end position="1288"/>
    </location>
</feature>
<evidence type="ECO:0000313" key="2">
    <source>
        <dbReference type="EMBL" id="GAB0134534.1"/>
    </source>
</evidence>
<feature type="compositionally biased region" description="Polar residues" evidence="1">
    <location>
        <begin position="477"/>
        <end position="488"/>
    </location>
</feature>
<feature type="region of interest" description="Disordered" evidence="1">
    <location>
        <begin position="133"/>
        <end position="175"/>
    </location>
</feature>
<protein>
    <submittedName>
        <fullName evidence="2">Uncharacterized protein</fullName>
    </submittedName>
</protein>
<feature type="compositionally biased region" description="Polar residues" evidence="1">
    <location>
        <begin position="823"/>
        <end position="847"/>
    </location>
</feature>
<feature type="compositionally biased region" description="Polar residues" evidence="1">
    <location>
        <begin position="541"/>
        <end position="559"/>
    </location>
</feature>
<proteinExistence type="predicted"/>
<feature type="compositionally biased region" description="Low complexity" evidence="1">
    <location>
        <begin position="882"/>
        <end position="900"/>
    </location>
</feature>
<feature type="compositionally biased region" description="Low complexity" evidence="1">
    <location>
        <begin position="1159"/>
        <end position="1168"/>
    </location>
</feature>
<accession>A0ABQ0CM60</accession>
<dbReference type="Proteomes" id="UP001562357">
    <property type="component" value="Unassembled WGS sequence"/>
</dbReference>
<feature type="compositionally biased region" description="Polar residues" evidence="1">
    <location>
        <begin position="1213"/>
        <end position="1228"/>
    </location>
</feature>
<feature type="compositionally biased region" description="Low complexity" evidence="1">
    <location>
        <begin position="1196"/>
        <end position="1212"/>
    </location>
</feature>
<feature type="compositionally biased region" description="Polar residues" evidence="1">
    <location>
        <begin position="376"/>
        <end position="387"/>
    </location>
</feature>
<feature type="compositionally biased region" description="Basic and acidic residues" evidence="1">
    <location>
        <begin position="794"/>
        <end position="804"/>
    </location>
</feature>
<feature type="compositionally biased region" description="Polar residues" evidence="1">
    <location>
        <begin position="581"/>
        <end position="599"/>
    </location>
</feature>
<feature type="compositionally biased region" description="Polar residues" evidence="1">
    <location>
        <begin position="759"/>
        <end position="772"/>
    </location>
</feature>
<feature type="region of interest" description="Disordered" evidence="1">
    <location>
        <begin position="58"/>
        <end position="79"/>
    </location>
</feature>
<feature type="region of interest" description="Disordered" evidence="1">
    <location>
        <begin position="786"/>
        <end position="1390"/>
    </location>
</feature>
<feature type="compositionally biased region" description="Low complexity" evidence="1">
    <location>
        <begin position="660"/>
        <end position="678"/>
    </location>
</feature>
<feature type="compositionally biased region" description="Polar residues" evidence="1">
    <location>
        <begin position="988"/>
        <end position="1007"/>
    </location>
</feature>
<feature type="compositionally biased region" description="Polar residues" evidence="1">
    <location>
        <begin position="1324"/>
        <end position="1338"/>
    </location>
</feature>
<sequence length="1390" mass="149420">MTGLPPNWEWDYDGQRWFYKYKPTGHIQFHFPSEGDEFPDFVQAGEPAPNLAPEERLASQQQVKRQTGTAGPNEHTKKAGGEQIANTLGMSATAKPVSTVWEGDKEEEAVFQPENFMFLGPETYADVSPLNEEEEEATKRAVTGGIGERAKGASPLGSGKTTPLMGKSEISSSTTPATNAFKAAAAIDETVDTKHSLSIGSPTTSGDNTVANMIESEPFASQPVEADLASMLGGDPGTQAFHILDSREMPVEMLGDTAHRFDPVGFVAEMPTEHTGVAHIELHPDPVEIADNSILAPIETMQCTNMNLAELPERNSSVDGKGKKICIFKTPEEHRSTEQARTTTKAMTLQTVDTKQEQKAPAEGELTDVRDHHTQSPRTNGEQSSQPAPKLETYKITRKQPGSTPETPIQSQSQSQFTYQAHVPGHPSTSQAATPDKRHSVSPQREASLTLNLRGKSISMNPSTVPKVLFPTHDPSKSVQTTAVQSETEQQRKERERDWEAGLARVPSSALKPARNQRHSIQSPPQQSQQQRQQEQRQAPWSGSPTGSEGSSQAMNQFPSVLRPERGRTESQPWPDGLPDQRNSGSSADGQNIATTTQPGPDRSHVSQPKTQPNALVLGSSDNCQSPPQPWQSWQGLTLPKRRASGMPTLRQEQSMRPQTAVGGTKSSGAASTALASSNRPLDQTGKEGSPIILEFRVPQSQNIHNMAAGQSQLRRPTAPMFPANTSPLQNVQDMAVGQPRLQQAPSVDQPVVPAVASPNPQGEQQPATTSFFNVPPLWNIQNAAAGQPFKPQSPHDDQSRFPAERQQSGPAEPMQPGIRRNSAFTPEYATTRSRADSQVSSISQTRADPYMRRSSNPLVNGPNYTPSPLTDHAGSDTLNKQPATAATGTSTTNQGQSSPVPAQVRENAEGSYFTTQSAPHGQPSKYMPRPEQQQQQHADNILLQSQLRQGQQQPVVPPKVSQAQPSQQQSQQRPDLEYPIGYHVKPTSGQPGSAAHANQESVTSPASGYLLGKIEEYEEQEQALKPSHTPQVTRPSSIASSLQQSMPDTPSGSQDPPLLQPKPLAVSQVQRPTQQLGQPPMAQPTMGQPAPAQPSPGGMPPDQMQGQMPSGPVPRGPPQGQWNPEVTPAHPHQEFQGGKVKEKKWTRWFKGGSSKSKAPQQAQMMPPQSGPIPGPRPGPQQWAAGGPFSPAHVWQPGQQGPAGMAPQGQGQCPSISNSASVSTSQFPPGQMHPSHFPHAQSTGQGPTAQMSSQGSPAQMPPGQAYYGQMHPLSRPLNSPSQGHTATQPGLRPQGQGIRGAPSSGQLPMGHSKTAFDAGHGAPLQNQPPQQSKEQNLTPAPLLAAASGSRPASMQAPPGRQVAAHEKWAQSPAADYSGVDWGSRENWGRR</sequence>
<feature type="compositionally biased region" description="Low complexity" evidence="1">
    <location>
        <begin position="943"/>
        <end position="973"/>
    </location>
</feature>
<feature type="compositionally biased region" description="Polar residues" evidence="1">
    <location>
        <begin position="1240"/>
        <end position="1257"/>
    </location>
</feature>
<dbReference type="EMBL" id="BAAFGZ010000084">
    <property type="protein sequence ID" value="GAB0134534.1"/>
    <property type="molecule type" value="Genomic_DNA"/>
</dbReference>
<feature type="compositionally biased region" description="Polar residues" evidence="1">
    <location>
        <begin position="1029"/>
        <end position="1055"/>
    </location>
</feature>
<feature type="compositionally biased region" description="Polar residues" evidence="1">
    <location>
        <begin position="58"/>
        <end position="70"/>
    </location>
</feature>
<gene>
    <name evidence="2" type="primary">g2901</name>
    <name evidence="2" type="ORF">EsDP_00002901</name>
</gene>
<feature type="compositionally biased region" description="Basic and acidic residues" evidence="1">
    <location>
        <begin position="489"/>
        <end position="500"/>
    </location>
</feature>
<feature type="region of interest" description="Disordered" evidence="1">
    <location>
        <begin position="333"/>
        <end position="689"/>
    </location>
</feature>
<feature type="compositionally biased region" description="Polar residues" evidence="1">
    <location>
        <begin position="339"/>
        <end position="353"/>
    </location>
</feature>
<feature type="compositionally biased region" description="Low complexity" evidence="1">
    <location>
        <begin position="519"/>
        <end position="540"/>
    </location>
</feature>
<feature type="compositionally biased region" description="Polar residues" evidence="1">
    <location>
        <begin position="441"/>
        <end position="451"/>
    </location>
</feature>
<comment type="caution">
    <text evidence="2">The sequence shown here is derived from an EMBL/GenBank/DDBJ whole genome shotgun (WGS) entry which is preliminary data.</text>
</comment>